<comment type="caution">
    <text evidence="8">The sequence shown here is derived from an EMBL/GenBank/DDBJ whole genome shotgun (WGS) entry which is preliminary data.</text>
</comment>
<organism evidence="8 9">
    <name type="scientific">Paenibacillus sambharensis</name>
    <dbReference type="NCBI Taxonomy" id="1803190"/>
    <lineage>
        <taxon>Bacteria</taxon>
        <taxon>Bacillati</taxon>
        <taxon>Bacillota</taxon>
        <taxon>Bacilli</taxon>
        <taxon>Bacillales</taxon>
        <taxon>Paenibacillaceae</taxon>
        <taxon>Paenibacillus</taxon>
    </lineage>
</organism>
<evidence type="ECO:0000259" key="6">
    <source>
        <dbReference type="PROSITE" id="PS51781"/>
    </source>
</evidence>
<accession>A0A2W1L8C1</accession>
<dbReference type="Gene3D" id="2.30.30.40">
    <property type="entry name" value="SH3 Domains"/>
    <property type="match status" value="2"/>
</dbReference>
<evidence type="ECO:0000256" key="1">
    <source>
        <dbReference type="ARBA" id="ARBA00007074"/>
    </source>
</evidence>
<dbReference type="GO" id="GO:0008234">
    <property type="term" value="F:cysteine-type peptidase activity"/>
    <property type="evidence" value="ECO:0007669"/>
    <property type="project" value="UniProtKB-KW"/>
</dbReference>
<dbReference type="RefSeq" id="WP_111147136.1">
    <property type="nucleotide sequence ID" value="NZ_QKRB01000044.1"/>
</dbReference>
<dbReference type="InterPro" id="IPR038765">
    <property type="entry name" value="Papain-like_cys_pep_sf"/>
</dbReference>
<feature type="domain" description="SH3b" evidence="6">
    <location>
        <begin position="108"/>
        <end position="174"/>
    </location>
</feature>
<feature type="domain" description="NlpC/P60" evidence="7">
    <location>
        <begin position="204"/>
        <end position="349"/>
    </location>
</feature>
<proteinExistence type="inferred from homology"/>
<dbReference type="InterPro" id="IPR051202">
    <property type="entry name" value="Peptidase_C40"/>
</dbReference>
<dbReference type="PROSITE" id="PS51781">
    <property type="entry name" value="SH3B"/>
    <property type="match status" value="1"/>
</dbReference>
<dbReference type="SUPFAM" id="SSF54001">
    <property type="entry name" value="Cysteine proteinases"/>
    <property type="match status" value="1"/>
</dbReference>
<keyword evidence="3 8" id="KW-0378">Hydrolase</keyword>
<dbReference type="GO" id="GO:0006508">
    <property type="term" value="P:proteolysis"/>
    <property type="evidence" value="ECO:0007669"/>
    <property type="project" value="UniProtKB-KW"/>
</dbReference>
<feature type="signal peptide" evidence="5">
    <location>
        <begin position="1"/>
        <end position="27"/>
    </location>
</feature>
<dbReference type="InterPro" id="IPR003646">
    <property type="entry name" value="SH3-like_bac-type"/>
</dbReference>
<evidence type="ECO:0000256" key="2">
    <source>
        <dbReference type="ARBA" id="ARBA00022670"/>
    </source>
</evidence>
<keyword evidence="9" id="KW-1185">Reference proteome</keyword>
<sequence>MKKVTSIFLTLAVAASCALSAPLTAQAAQAAQAEIVNSVSFRGKPSVNGSFIRYLKKGEKVAVLSQPNAYWFQVKDGEGVIGYISAQSKYTQVTETAVRETAAAPASSGGNAVVVNSVSFRTSPSTSAERIRYLKSGEAVTVIGKPNSYWYQVKDSSGVTGYTSTSSHYIKLTDGEAVQAPVSAPVSNPVSVPASSPAAAVGSTAVIENVVAAGMGYLGTPYEYGSSRSTTATFDCSDLIRQMFIDGAGLTLPADSRRQGAYVKQLGTDSKSLSQLKRGDLLFFMSYKGSSASNYSSVNKDTATITHVALYLGDGQILHTYSKASGGVRIDRIGGNHWEHRFLYGGSVMN</sequence>
<comment type="similarity">
    <text evidence="1">Belongs to the peptidase C40 family.</text>
</comment>
<dbReference type="PANTHER" id="PTHR47053:SF1">
    <property type="entry name" value="MUREIN DD-ENDOPEPTIDASE MEPH-RELATED"/>
    <property type="match status" value="1"/>
</dbReference>
<keyword evidence="5" id="KW-0732">Signal</keyword>
<dbReference type="SMART" id="SM00287">
    <property type="entry name" value="SH3b"/>
    <property type="match status" value="2"/>
</dbReference>
<keyword evidence="4" id="KW-0788">Thiol protease</keyword>
<evidence type="ECO:0000256" key="4">
    <source>
        <dbReference type="ARBA" id="ARBA00022807"/>
    </source>
</evidence>
<feature type="chain" id="PRO_5038599898" evidence="5">
    <location>
        <begin position="28"/>
        <end position="350"/>
    </location>
</feature>
<protein>
    <submittedName>
        <fullName evidence="8">Hydrolase Nlp/P60</fullName>
    </submittedName>
</protein>
<dbReference type="PROSITE" id="PS51257">
    <property type="entry name" value="PROKAR_LIPOPROTEIN"/>
    <property type="match status" value="1"/>
</dbReference>
<evidence type="ECO:0000313" key="8">
    <source>
        <dbReference type="EMBL" id="PZD95506.1"/>
    </source>
</evidence>
<keyword evidence="2" id="KW-0645">Protease</keyword>
<dbReference type="Pfam" id="PF08239">
    <property type="entry name" value="SH3_3"/>
    <property type="match status" value="2"/>
</dbReference>
<evidence type="ECO:0000256" key="5">
    <source>
        <dbReference type="SAM" id="SignalP"/>
    </source>
</evidence>
<evidence type="ECO:0000256" key="3">
    <source>
        <dbReference type="ARBA" id="ARBA00022801"/>
    </source>
</evidence>
<name>A0A2W1L8C1_9BACL</name>
<evidence type="ECO:0000313" key="9">
    <source>
        <dbReference type="Proteomes" id="UP000249522"/>
    </source>
</evidence>
<dbReference type="Pfam" id="PF00877">
    <property type="entry name" value="NLPC_P60"/>
    <property type="match status" value="1"/>
</dbReference>
<evidence type="ECO:0000259" key="7">
    <source>
        <dbReference type="PROSITE" id="PS51935"/>
    </source>
</evidence>
<dbReference type="InterPro" id="IPR000064">
    <property type="entry name" value="NLP_P60_dom"/>
</dbReference>
<dbReference type="PROSITE" id="PS51935">
    <property type="entry name" value="NLPC_P60"/>
    <property type="match status" value="1"/>
</dbReference>
<gene>
    <name evidence="8" type="ORF">DNH61_13315</name>
</gene>
<dbReference type="EMBL" id="QKRB01000044">
    <property type="protein sequence ID" value="PZD95506.1"/>
    <property type="molecule type" value="Genomic_DNA"/>
</dbReference>
<dbReference type="Gene3D" id="3.90.1720.10">
    <property type="entry name" value="endopeptidase domain like (from Nostoc punctiforme)"/>
    <property type="match status" value="1"/>
</dbReference>
<dbReference type="OrthoDB" id="9813118at2"/>
<dbReference type="Proteomes" id="UP000249522">
    <property type="component" value="Unassembled WGS sequence"/>
</dbReference>
<reference evidence="8 9" key="1">
    <citation type="submission" date="2018-06" db="EMBL/GenBank/DDBJ databases">
        <title>Paenibacillus imtechensis sp. nov.</title>
        <authorList>
            <person name="Pinnaka A.K."/>
            <person name="Singh H."/>
            <person name="Kaur M."/>
        </authorList>
    </citation>
    <scope>NUCLEOTIDE SEQUENCE [LARGE SCALE GENOMIC DNA]</scope>
    <source>
        <strain evidence="8 9">SMB1</strain>
    </source>
</reference>
<dbReference type="AlphaFoldDB" id="A0A2W1L8C1"/>
<dbReference type="PANTHER" id="PTHR47053">
    <property type="entry name" value="MUREIN DD-ENDOPEPTIDASE MEPH-RELATED"/>
    <property type="match status" value="1"/>
</dbReference>